<dbReference type="Pfam" id="PF02668">
    <property type="entry name" value="TauD"/>
    <property type="match status" value="2"/>
</dbReference>
<evidence type="ECO:0000259" key="2">
    <source>
        <dbReference type="Pfam" id="PF02668"/>
    </source>
</evidence>
<protein>
    <recommendedName>
        <fullName evidence="2">TauD/TfdA-like domain-containing protein</fullName>
    </recommendedName>
</protein>
<gene>
    <name evidence="3" type="ORF">HK100_012834</name>
</gene>
<dbReference type="PANTHER" id="PTHR10696:SF54">
    <property type="entry name" value="FAMILY OXIDOREDUCTASE, PUTATIVE (AFU_ORTHOLOGUE AFUA_4G13850)-RELATED"/>
    <property type="match status" value="1"/>
</dbReference>
<proteinExistence type="predicted"/>
<dbReference type="Proteomes" id="UP001211907">
    <property type="component" value="Unassembled WGS sequence"/>
</dbReference>
<comment type="caution">
    <text evidence="3">The sequence shown here is derived from an EMBL/GenBank/DDBJ whole genome shotgun (WGS) entry which is preliminary data.</text>
</comment>
<dbReference type="InterPro" id="IPR050411">
    <property type="entry name" value="AlphaKG_dependent_hydroxylases"/>
</dbReference>
<evidence type="ECO:0000313" key="4">
    <source>
        <dbReference type="Proteomes" id="UP001211907"/>
    </source>
</evidence>
<evidence type="ECO:0000313" key="3">
    <source>
        <dbReference type="EMBL" id="KAJ3120352.1"/>
    </source>
</evidence>
<dbReference type="Gene3D" id="3.60.130.10">
    <property type="entry name" value="Clavaminate synthase-like"/>
    <property type="match status" value="1"/>
</dbReference>
<feature type="domain" description="TauD/TfdA-like" evidence="2">
    <location>
        <begin position="261"/>
        <end position="356"/>
    </location>
</feature>
<dbReference type="SUPFAM" id="SSF51197">
    <property type="entry name" value="Clavaminate synthase-like"/>
    <property type="match status" value="1"/>
</dbReference>
<dbReference type="InterPro" id="IPR003819">
    <property type="entry name" value="TauD/TfdA-like"/>
</dbReference>
<feature type="domain" description="TauD/TfdA-like" evidence="2">
    <location>
        <begin position="114"/>
        <end position="238"/>
    </location>
</feature>
<dbReference type="EMBL" id="JADGJH010000973">
    <property type="protein sequence ID" value="KAJ3120352.1"/>
    <property type="molecule type" value="Genomic_DNA"/>
</dbReference>
<keyword evidence="1" id="KW-0560">Oxidoreductase</keyword>
<sequence length="400" mass="45435">MTVTETTEAPPVTPLDGNWTVEDVKREFPVDQTFTYEPSRHNWIERQFKNAAKHRGEGLPVSFPESIDRPSIWDGFEVQNHPERWLYYLTDEQNGALKGALAHWKSLNLPLGKLNKTTFPLPESFKAVTEAWVEILLNGLGFLQVRGFNIDDYSEEDAIIVYTGLTSYIGDERLNLYNQQLFGHIIADPNYGPIDIVAPAQVPVEQVFHTDAIPAGNIVSFLAVNGAETGGDSTLSSIGRYNLLLTSYFSGNFNRGTPGKSEKRPLLFHENGRIIVAIARRSVTGYGIWGRHKSLPRATEEQKEALDTLHFLGRKHSLNIPIRRGDIQFLNNYEVFHARKAYTDSADKQRHLVRLYLRIDRIEWERSEHLKGHVVKKDEAVDLADEIWNFKPYAPIKAAA</sequence>
<accession>A0AAD5XHB7</accession>
<name>A0AAD5XHB7_9FUNG</name>
<keyword evidence="4" id="KW-1185">Reference proteome</keyword>
<dbReference type="AlphaFoldDB" id="A0AAD5XHB7"/>
<evidence type="ECO:0000256" key="1">
    <source>
        <dbReference type="ARBA" id="ARBA00023002"/>
    </source>
</evidence>
<reference evidence="3" key="1">
    <citation type="submission" date="2020-05" db="EMBL/GenBank/DDBJ databases">
        <title>Phylogenomic resolution of chytrid fungi.</title>
        <authorList>
            <person name="Stajich J.E."/>
            <person name="Amses K."/>
            <person name="Simmons R."/>
            <person name="Seto K."/>
            <person name="Myers J."/>
            <person name="Bonds A."/>
            <person name="Quandt C.A."/>
            <person name="Barry K."/>
            <person name="Liu P."/>
            <person name="Grigoriev I."/>
            <person name="Longcore J.E."/>
            <person name="James T.Y."/>
        </authorList>
    </citation>
    <scope>NUCLEOTIDE SEQUENCE</scope>
    <source>
        <strain evidence="3">JEL0513</strain>
    </source>
</reference>
<dbReference type="InterPro" id="IPR042098">
    <property type="entry name" value="TauD-like_sf"/>
</dbReference>
<dbReference type="GO" id="GO:0016491">
    <property type="term" value="F:oxidoreductase activity"/>
    <property type="evidence" value="ECO:0007669"/>
    <property type="project" value="UniProtKB-KW"/>
</dbReference>
<organism evidence="3 4">
    <name type="scientific">Physocladia obscura</name>
    <dbReference type="NCBI Taxonomy" id="109957"/>
    <lineage>
        <taxon>Eukaryota</taxon>
        <taxon>Fungi</taxon>
        <taxon>Fungi incertae sedis</taxon>
        <taxon>Chytridiomycota</taxon>
        <taxon>Chytridiomycota incertae sedis</taxon>
        <taxon>Chytridiomycetes</taxon>
        <taxon>Chytridiales</taxon>
        <taxon>Chytriomycetaceae</taxon>
        <taxon>Physocladia</taxon>
    </lineage>
</organism>
<dbReference type="PANTHER" id="PTHR10696">
    <property type="entry name" value="GAMMA-BUTYROBETAINE HYDROXYLASE-RELATED"/>
    <property type="match status" value="1"/>
</dbReference>